<evidence type="ECO:0000256" key="1">
    <source>
        <dbReference type="SAM" id="MobiDB-lite"/>
    </source>
</evidence>
<gene>
    <name evidence="4" type="ORF">I5803_02870</name>
</gene>
<evidence type="ECO:0000259" key="3">
    <source>
        <dbReference type="Pfam" id="PF13511"/>
    </source>
</evidence>
<reference evidence="4" key="1">
    <citation type="submission" date="2020-11" db="EMBL/GenBank/DDBJ databases">
        <title>Bacterial whole genome sequence for Caenimonas sp. DR4.4.</title>
        <authorList>
            <person name="Le V."/>
            <person name="Ko S.-R."/>
            <person name="Ahn C.-Y."/>
            <person name="Oh H.-M."/>
        </authorList>
    </citation>
    <scope>NUCLEOTIDE SEQUENCE</scope>
    <source>
        <strain evidence="4">DR4.4</strain>
    </source>
</reference>
<feature type="chain" id="PRO_5037795018" evidence="2">
    <location>
        <begin position="22"/>
        <end position="173"/>
    </location>
</feature>
<dbReference type="AlphaFoldDB" id="A0A931MEU0"/>
<accession>A0A931MEU0</accession>
<feature type="compositionally biased region" description="Low complexity" evidence="1">
    <location>
        <begin position="64"/>
        <end position="75"/>
    </location>
</feature>
<protein>
    <submittedName>
        <fullName evidence="4">DUF4124 domain-containing protein</fullName>
    </submittedName>
</protein>
<keyword evidence="2" id="KW-0732">Signal</keyword>
<dbReference type="RefSeq" id="WP_196984912.1">
    <property type="nucleotide sequence ID" value="NZ_JADWYS010000001.1"/>
</dbReference>
<feature type="signal peptide" evidence="2">
    <location>
        <begin position="1"/>
        <end position="21"/>
    </location>
</feature>
<keyword evidence="5" id="KW-1185">Reference proteome</keyword>
<dbReference type="Pfam" id="PF13511">
    <property type="entry name" value="DUF4124"/>
    <property type="match status" value="1"/>
</dbReference>
<dbReference type="InterPro" id="IPR025392">
    <property type="entry name" value="DUF4124"/>
</dbReference>
<dbReference type="Proteomes" id="UP000651050">
    <property type="component" value="Unassembled WGS sequence"/>
</dbReference>
<dbReference type="EMBL" id="JADWYS010000001">
    <property type="protein sequence ID" value="MBG9386957.1"/>
    <property type="molecule type" value="Genomic_DNA"/>
</dbReference>
<evidence type="ECO:0000313" key="4">
    <source>
        <dbReference type="EMBL" id="MBG9386957.1"/>
    </source>
</evidence>
<feature type="compositionally biased region" description="Basic and acidic residues" evidence="1">
    <location>
        <begin position="86"/>
        <end position="122"/>
    </location>
</feature>
<feature type="region of interest" description="Disordered" evidence="1">
    <location>
        <begin position="32"/>
        <end position="131"/>
    </location>
</feature>
<name>A0A931MEU0_9BURK</name>
<proteinExistence type="predicted"/>
<feature type="domain" description="DUF4124" evidence="3">
    <location>
        <begin position="9"/>
        <end position="75"/>
    </location>
</feature>
<comment type="caution">
    <text evidence="4">The sequence shown here is derived from an EMBL/GenBank/DDBJ whole genome shotgun (WGS) entry which is preliminary data.</text>
</comment>
<sequence length="173" mass="18510">MKPIRACLLTLACLVPVAGMAQWQWIDKDGRKVFSDQAPPPDLPAKNILRAPSGVKGKSISMVPTEPASAASAATPPKPPAPQLSGKDKELEAKKKAAESAEADKKKAQEEELARMRADNCARAKRSKQAFDSGVRISRMNAKGEQEYLDDAQRAAEAKRLDGVIASDCKAAS</sequence>
<evidence type="ECO:0000313" key="5">
    <source>
        <dbReference type="Proteomes" id="UP000651050"/>
    </source>
</evidence>
<organism evidence="4 5">
    <name type="scientific">Caenimonas aquaedulcis</name>
    <dbReference type="NCBI Taxonomy" id="2793270"/>
    <lineage>
        <taxon>Bacteria</taxon>
        <taxon>Pseudomonadati</taxon>
        <taxon>Pseudomonadota</taxon>
        <taxon>Betaproteobacteria</taxon>
        <taxon>Burkholderiales</taxon>
        <taxon>Comamonadaceae</taxon>
        <taxon>Caenimonas</taxon>
    </lineage>
</organism>
<evidence type="ECO:0000256" key="2">
    <source>
        <dbReference type="SAM" id="SignalP"/>
    </source>
</evidence>